<reference evidence="1" key="1">
    <citation type="submission" date="2022-08" db="EMBL/GenBank/DDBJ databases">
        <title>Genome Sequence of Pycnoporus sanguineus.</title>
        <authorList>
            <person name="Buettner E."/>
        </authorList>
    </citation>
    <scope>NUCLEOTIDE SEQUENCE</scope>
    <source>
        <strain evidence="1">CG-C14</strain>
    </source>
</reference>
<proteinExistence type="predicted"/>
<organism evidence="1 2">
    <name type="scientific">Trametes sanguinea</name>
    <dbReference type="NCBI Taxonomy" id="158606"/>
    <lineage>
        <taxon>Eukaryota</taxon>
        <taxon>Fungi</taxon>
        <taxon>Dikarya</taxon>
        <taxon>Basidiomycota</taxon>
        <taxon>Agaricomycotina</taxon>
        <taxon>Agaricomycetes</taxon>
        <taxon>Polyporales</taxon>
        <taxon>Polyporaceae</taxon>
        <taxon>Trametes</taxon>
    </lineage>
</organism>
<evidence type="ECO:0000313" key="1">
    <source>
        <dbReference type="EMBL" id="KAJ2973441.1"/>
    </source>
</evidence>
<dbReference type="EMBL" id="JANSHE010004976">
    <property type="protein sequence ID" value="KAJ2973441.1"/>
    <property type="molecule type" value="Genomic_DNA"/>
</dbReference>
<name>A0ACC1N3L0_9APHY</name>
<protein>
    <submittedName>
        <fullName evidence="1">Uncharacterized protein</fullName>
    </submittedName>
</protein>
<keyword evidence="2" id="KW-1185">Reference proteome</keyword>
<accession>A0ACC1N3L0</accession>
<comment type="caution">
    <text evidence="1">The sequence shown here is derived from an EMBL/GenBank/DDBJ whole genome shotgun (WGS) entry which is preliminary data.</text>
</comment>
<sequence>MREGRRAGKEGVEVDEEMSGRTGQDAWRPTDANAGLPFRASLISHPSSVRARPLKLGVAATASDRDDDDDDRDVDDHGDDPTPTALAQQLWLYTFVAPHGAETLGVPERGTRRTCIPRSLETEYLKISASEDLDLSHVEFSCLPSGLHLIERDVVYFTKDDHQGVCVFRRRQTTEHGHRGFRLSSLGVLLAKSPRPRPWKHVAALKALVNTIYSALEDREALEPLDEDWEPARTFFEERKLRRSDSGDMGPWLGWNAELEGPHSDTSPTVHLPHLLRILGPSSLTLYKHILGRRRVLIITLPPVEAACILCQVAADTCYQEQVSELVSAADSQDGDEDTQTSRRLKGRSNAGVKVLGMVTLNDMDKLEFESKSGRGWIACTTDSIFLDKPAYYDLLIDLRSATPNTRPTFHVSKPVEQPNGRGVSYRLSSVRFTWSDVRLVSSFLSFASASRSQNSRTIKWTELERVLQLDSEDSLDTCCDPSTHTGKGLRWPRRHMLDHLEASRTRNPNPPHYLTALARGSSSMLALHPGRHHNFHTRTRLPRSSTPRHPDIRGRTTIRPPSCIHLHMVTITARPLLE</sequence>
<dbReference type="Proteomes" id="UP001144978">
    <property type="component" value="Unassembled WGS sequence"/>
</dbReference>
<gene>
    <name evidence="1" type="ORF">NUW54_g12063</name>
</gene>
<evidence type="ECO:0000313" key="2">
    <source>
        <dbReference type="Proteomes" id="UP001144978"/>
    </source>
</evidence>